<gene>
    <name evidence="1" type="ORF">BDN71DRAFT_1447987</name>
</gene>
<name>A0A9P5ZV98_PLEER</name>
<organism evidence="1 2">
    <name type="scientific">Pleurotus eryngii</name>
    <name type="common">Boletus of the steppes</name>
    <dbReference type="NCBI Taxonomy" id="5323"/>
    <lineage>
        <taxon>Eukaryota</taxon>
        <taxon>Fungi</taxon>
        <taxon>Dikarya</taxon>
        <taxon>Basidiomycota</taxon>
        <taxon>Agaricomycotina</taxon>
        <taxon>Agaricomycetes</taxon>
        <taxon>Agaricomycetidae</taxon>
        <taxon>Agaricales</taxon>
        <taxon>Pleurotineae</taxon>
        <taxon>Pleurotaceae</taxon>
        <taxon>Pleurotus</taxon>
    </lineage>
</organism>
<dbReference type="AlphaFoldDB" id="A0A9P5ZV98"/>
<reference evidence="1" key="1">
    <citation type="submission" date="2020-11" db="EMBL/GenBank/DDBJ databases">
        <authorList>
            <consortium name="DOE Joint Genome Institute"/>
            <person name="Ahrendt S."/>
            <person name="Riley R."/>
            <person name="Andreopoulos W."/>
            <person name="Labutti K."/>
            <person name="Pangilinan J."/>
            <person name="Ruiz-Duenas F.J."/>
            <person name="Barrasa J.M."/>
            <person name="Sanchez-Garcia M."/>
            <person name="Camarero S."/>
            <person name="Miyauchi S."/>
            <person name="Serrano A."/>
            <person name="Linde D."/>
            <person name="Babiker R."/>
            <person name="Drula E."/>
            <person name="Ayuso-Fernandez I."/>
            <person name="Pacheco R."/>
            <person name="Padilla G."/>
            <person name="Ferreira P."/>
            <person name="Barriuso J."/>
            <person name="Kellner H."/>
            <person name="Castanera R."/>
            <person name="Alfaro M."/>
            <person name="Ramirez L."/>
            <person name="Pisabarro A.G."/>
            <person name="Kuo A."/>
            <person name="Tritt A."/>
            <person name="Lipzen A."/>
            <person name="He G."/>
            <person name="Yan M."/>
            <person name="Ng V."/>
            <person name="Cullen D."/>
            <person name="Martin F."/>
            <person name="Rosso M.-N."/>
            <person name="Henrissat B."/>
            <person name="Hibbett D."/>
            <person name="Martinez A.T."/>
            <person name="Grigoriev I.V."/>
        </authorList>
    </citation>
    <scope>NUCLEOTIDE SEQUENCE</scope>
    <source>
        <strain evidence="1">ATCC 90797</strain>
    </source>
</reference>
<protein>
    <submittedName>
        <fullName evidence="1">Uncharacterized protein</fullName>
    </submittedName>
</protein>
<evidence type="ECO:0000313" key="2">
    <source>
        <dbReference type="Proteomes" id="UP000807025"/>
    </source>
</evidence>
<dbReference type="Proteomes" id="UP000807025">
    <property type="component" value="Unassembled WGS sequence"/>
</dbReference>
<dbReference type="EMBL" id="MU154565">
    <property type="protein sequence ID" value="KAF9495102.1"/>
    <property type="molecule type" value="Genomic_DNA"/>
</dbReference>
<proteinExistence type="predicted"/>
<sequence length="152" mass="17496">MVPAFQFRQRCLCRLRKSSRAYRSTRHKSELTLEGGNRAKKSMDTRRLERGYSQWSIERYHGGGCRTDAVQGALGILIGSLRPGPWTRGGENDIATFAEQSLVIKIEDKVPEFTETELEEEQLEIYCDKDGDDEIEYIFAVDEDKEIRDLDT</sequence>
<accession>A0A9P5ZV98</accession>
<evidence type="ECO:0000313" key="1">
    <source>
        <dbReference type="EMBL" id="KAF9495102.1"/>
    </source>
</evidence>
<keyword evidence="2" id="KW-1185">Reference proteome</keyword>
<comment type="caution">
    <text evidence="1">The sequence shown here is derived from an EMBL/GenBank/DDBJ whole genome shotgun (WGS) entry which is preliminary data.</text>
</comment>